<evidence type="ECO:0000313" key="2">
    <source>
        <dbReference type="Proteomes" id="UP000249260"/>
    </source>
</evidence>
<dbReference type="AlphaFoldDB" id="A0A328U608"/>
<gene>
    <name evidence="1" type="ORF">DL346_01445</name>
</gene>
<evidence type="ECO:0000313" key="1">
    <source>
        <dbReference type="EMBL" id="RAP77193.1"/>
    </source>
</evidence>
<name>A0A328U608_9BACL</name>
<accession>A0A328U608</accession>
<protein>
    <submittedName>
        <fullName evidence="1">Uncharacterized protein</fullName>
    </submittedName>
</protein>
<proteinExistence type="predicted"/>
<dbReference type="EMBL" id="QLUW01000001">
    <property type="protein sequence ID" value="RAP77193.1"/>
    <property type="molecule type" value="Genomic_DNA"/>
</dbReference>
<dbReference type="Proteomes" id="UP000249260">
    <property type="component" value="Unassembled WGS sequence"/>
</dbReference>
<dbReference type="RefSeq" id="WP_112880301.1">
    <property type="nucleotide sequence ID" value="NZ_QLUW01000001.1"/>
</dbReference>
<sequence>MPISLFIETNSTAFNVFTRNTRSDAVAAAIANVGMTQTIAPGNVLNVWPQIRSYDSGDGPFFQVPFVWGETNFIPGQKLGFAAVISSSSAGFVGNFAYALNTFADNAHTVFLEAYEVVGGVLNPIPFQYLNATAGNMDPNTPLESQPYNWQFIRTSNNPIEAGLPGEDTVSFLVLSYEVQNYSTPLFTNPGGLSFHIVLFKET</sequence>
<comment type="caution">
    <text evidence="1">The sequence shown here is derived from an EMBL/GenBank/DDBJ whole genome shotgun (WGS) entry which is preliminary data.</text>
</comment>
<keyword evidence="2" id="KW-1185">Reference proteome</keyword>
<organism evidence="1 2">
    <name type="scientific">Paenibacillus montanisoli</name>
    <dbReference type="NCBI Taxonomy" id="2081970"/>
    <lineage>
        <taxon>Bacteria</taxon>
        <taxon>Bacillati</taxon>
        <taxon>Bacillota</taxon>
        <taxon>Bacilli</taxon>
        <taxon>Bacillales</taxon>
        <taxon>Paenibacillaceae</taxon>
        <taxon>Paenibacillus</taxon>
    </lineage>
</organism>
<reference evidence="1 2" key="1">
    <citation type="submission" date="2018-06" db="EMBL/GenBank/DDBJ databases">
        <title>Paenibacillus montanisoli sp. nov., isolated from mountain area soil.</title>
        <authorList>
            <person name="Wu M."/>
        </authorList>
    </citation>
    <scope>NUCLEOTIDE SEQUENCE [LARGE SCALE GENOMIC DNA]</scope>
    <source>
        <strain evidence="1 2">RA17</strain>
    </source>
</reference>